<sequence length="78" mass="8856">AGPLEIINTQISQLPENEKTSYISDILLPEAILLVTMKELKETSTSLFNLRESAKSSLKEPDIVALVTHLRNHRPRRF</sequence>
<reference evidence="1 2" key="1">
    <citation type="submission" date="2019-05" db="EMBL/GenBank/DDBJ databases">
        <title>Emergence of the Ug99 lineage of the wheat stem rust pathogen through somatic hybridization.</title>
        <authorList>
            <person name="Li F."/>
            <person name="Upadhyaya N.M."/>
            <person name="Sperschneider J."/>
            <person name="Matny O."/>
            <person name="Nguyen-Phuc H."/>
            <person name="Mago R."/>
            <person name="Raley C."/>
            <person name="Miller M.E."/>
            <person name="Silverstein K.A.T."/>
            <person name="Henningsen E."/>
            <person name="Hirsch C.D."/>
            <person name="Visser B."/>
            <person name="Pretorius Z.A."/>
            <person name="Steffenson B.J."/>
            <person name="Schwessinger B."/>
            <person name="Dodds P.N."/>
            <person name="Figueroa M."/>
        </authorList>
    </citation>
    <scope>NUCLEOTIDE SEQUENCE [LARGE SCALE GENOMIC DNA]</scope>
    <source>
        <strain evidence="1 2">Ug99</strain>
    </source>
</reference>
<protein>
    <submittedName>
        <fullName evidence="1">Uncharacterized protein</fullName>
    </submittedName>
</protein>
<organism evidence="1 2">
    <name type="scientific">Puccinia graminis f. sp. tritici</name>
    <dbReference type="NCBI Taxonomy" id="56615"/>
    <lineage>
        <taxon>Eukaryota</taxon>
        <taxon>Fungi</taxon>
        <taxon>Dikarya</taxon>
        <taxon>Basidiomycota</taxon>
        <taxon>Pucciniomycotina</taxon>
        <taxon>Pucciniomycetes</taxon>
        <taxon>Pucciniales</taxon>
        <taxon>Pucciniaceae</taxon>
        <taxon>Puccinia</taxon>
    </lineage>
</organism>
<evidence type="ECO:0000313" key="1">
    <source>
        <dbReference type="EMBL" id="KAA1103699.1"/>
    </source>
</evidence>
<feature type="non-terminal residue" evidence="1">
    <location>
        <position position="1"/>
    </location>
</feature>
<proteinExistence type="predicted"/>
<dbReference type="EMBL" id="VDEP01000319">
    <property type="protein sequence ID" value="KAA1103699.1"/>
    <property type="molecule type" value="Genomic_DNA"/>
</dbReference>
<name>A0A5B0PUM0_PUCGR</name>
<dbReference type="Proteomes" id="UP000325313">
    <property type="component" value="Unassembled WGS sequence"/>
</dbReference>
<dbReference type="AlphaFoldDB" id="A0A5B0PUM0"/>
<gene>
    <name evidence="1" type="ORF">PGTUg99_008078</name>
</gene>
<evidence type="ECO:0000313" key="2">
    <source>
        <dbReference type="Proteomes" id="UP000325313"/>
    </source>
</evidence>
<accession>A0A5B0PUM0</accession>
<comment type="caution">
    <text evidence="1">The sequence shown here is derived from an EMBL/GenBank/DDBJ whole genome shotgun (WGS) entry which is preliminary data.</text>
</comment>